<keyword evidence="2" id="KW-1185">Reference proteome</keyword>
<feature type="non-terminal residue" evidence="1">
    <location>
        <position position="82"/>
    </location>
</feature>
<reference evidence="1 2" key="1">
    <citation type="journal article" date="2019" name="Sci. Rep.">
        <title>Orb-weaving spider Araneus ventricosus genome elucidates the spidroin gene catalogue.</title>
        <authorList>
            <person name="Kono N."/>
            <person name="Nakamura H."/>
            <person name="Ohtoshi R."/>
            <person name="Moran D.A.P."/>
            <person name="Shinohara A."/>
            <person name="Yoshida Y."/>
            <person name="Fujiwara M."/>
            <person name="Mori M."/>
            <person name="Tomita M."/>
            <person name="Arakawa K."/>
        </authorList>
    </citation>
    <scope>NUCLEOTIDE SEQUENCE [LARGE SCALE GENOMIC DNA]</scope>
</reference>
<protein>
    <submittedName>
        <fullName evidence="1">Uncharacterized protein</fullName>
    </submittedName>
</protein>
<dbReference type="Proteomes" id="UP000499080">
    <property type="component" value="Unassembled WGS sequence"/>
</dbReference>
<name>A0A4Y2HUR0_ARAVE</name>
<accession>A0A4Y2HUR0</accession>
<evidence type="ECO:0000313" key="1">
    <source>
        <dbReference type="EMBL" id="GBM68935.1"/>
    </source>
</evidence>
<dbReference type="AlphaFoldDB" id="A0A4Y2HUR0"/>
<evidence type="ECO:0000313" key="2">
    <source>
        <dbReference type="Proteomes" id="UP000499080"/>
    </source>
</evidence>
<sequence length="82" mass="9667">MLDVATQLGPKDYFTEFEFTSKDCTWCSEKDFFSNGLDQFEQDIRAEREILTCYCFWKDEEELEIFDVGTAMKCSNINSKYA</sequence>
<organism evidence="1 2">
    <name type="scientific">Araneus ventricosus</name>
    <name type="common">Orbweaver spider</name>
    <name type="synonym">Epeira ventricosa</name>
    <dbReference type="NCBI Taxonomy" id="182803"/>
    <lineage>
        <taxon>Eukaryota</taxon>
        <taxon>Metazoa</taxon>
        <taxon>Ecdysozoa</taxon>
        <taxon>Arthropoda</taxon>
        <taxon>Chelicerata</taxon>
        <taxon>Arachnida</taxon>
        <taxon>Araneae</taxon>
        <taxon>Araneomorphae</taxon>
        <taxon>Entelegynae</taxon>
        <taxon>Araneoidea</taxon>
        <taxon>Araneidae</taxon>
        <taxon>Araneus</taxon>
    </lineage>
</organism>
<gene>
    <name evidence="1" type="ORF">AVEN_192685_1</name>
</gene>
<dbReference type="EMBL" id="BGPR01002169">
    <property type="protein sequence ID" value="GBM68935.1"/>
    <property type="molecule type" value="Genomic_DNA"/>
</dbReference>
<comment type="caution">
    <text evidence="1">The sequence shown here is derived from an EMBL/GenBank/DDBJ whole genome shotgun (WGS) entry which is preliminary data.</text>
</comment>
<proteinExistence type="predicted"/>